<reference evidence="2 3" key="1">
    <citation type="journal article" date="2011" name="Science">
        <title>The ecoresponsive genome of Daphnia pulex.</title>
        <authorList>
            <person name="Colbourne J.K."/>
            <person name="Pfrender M.E."/>
            <person name="Gilbert D."/>
            <person name="Thomas W.K."/>
            <person name="Tucker A."/>
            <person name="Oakley T.H."/>
            <person name="Tokishita S."/>
            <person name="Aerts A."/>
            <person name="Arnold G.J."/>
            <person name="Basu M.K."/>
            <person name="Bauer D.J."/>
            <person name="Caceres C.E."/>
            <person name="Carmel L."/>
            <person name="Casola C."/>
            <person name="Choi J.H."/>
            <person name="Detter J.C."/>
            <person name="Dong Q."/>
            <person name="Dusheyko S."/>
            <person name="Eads B.D."/>
            <person name="Frohlich T."/>
            <person name="Geiler-Samerotte K.A."/>
            <person name="Gerlach D."/>
            <person name="Hatcher P."/>
            <person name="Jogdeo S."/>
            <person name="Krijgsveld J."/>
            <person name="Kriventseva E.V."/>
            <person name="Kultz D."/>
            <person name="Laforsch C."/>
            <person name="Lindquist E."/>
            <person name="Lopez J."/>
            <person name="Manak J.R."/>
            <person name="Muller J."/>
            <person name="Pangilinan J."/>
            <person name="Patwardhan R.P."/>
            <person name="Pitluck S."/>
            <person name="Pritham E.J."/>
            <person name="Rechtsteiner A."/>
            <person name="Rho M."/>
            <person name="Rogozin I.B."/>
            <person name="Sakarya O."/>
            <person name="Salamov A."/>
            <person name="Schaack S."/>
            <person name="Shapiro H."/>
            <person name="Shiga Y."/>
            <person name="Skalitzky C."/>
            <person name="Smith Z."/>
            <person name="Souvorov A."/>
            <person name="Sung W."/>
            <person name="Tang Z."/>
            <person name="Tsuchiya D."/>
            <person name="Tu H."/>
            <person name="Vos H."/>
            <person name="Wang M."/>
            <person name="Wolf Y.I."/>
            <person name="Yamagata H."/>
            <person name="Yamada T."/>
            <person name="Ye Y."/>
            <person name="Shaw J.R."/>
            <person name="Andrews J."/>
            <person name="Crease T.J."/>
            <person name="Tang H."/>
            <person name="Lucas S.M."/>
            <person name="Robertson H.M."/>
            <person name="Bork P."/>
            <person name="Koonin E.V."/>
            <person name="Zdobnov E.M."/>
            <person name="Grigoriev I.V."/>
            <person name="Lynch M."/>
            <person name="Boore J.L."/>
        </authorList>
    </citation>
    <scope>NUCLEOTIDE SEQUENCE [LARGE SCALE GENOMIC DNA]</scope>
</reference>
<accession>E9I583</accession>
<gene>
    <name evidence="2" type="ORF">DAPPUDRAFT_275186</name>
</gene>
<dbReference type="HOGENOM" id="CLU_3144352_0_0_1"/>
<dbReference type="KEGG" id="dpx:DAPPUDRAFT_275186"/>
<proteinExistence type="predicted"/>
<organism evidence="2 3">
    <name type="scientific">Daphnia pulex</name>
    <name type="common">Water flea</name>
    <dbReference type="NCBI Taxonomy" id="6669"/>
    <lineage>
        <taxon>Eukaryota</taxon>
        <taxon>Metazoa</taxon>
        <taxon>Ecdysozoa</taxon>
        <taxon>Arthropoda</taxon>
        <taxon>Crustacea</taxon>
        <taxon>Branchiopoda</taxon>
        <taxon>Diplostraca</taxon>
        <taxon>Cladocera</taxon>
        <taxon>Anomopoda</taxon>
        <taxon>Daphniidae</taxon>
        <taxon>Daphnia</taxon>
    </lineage>
</organism>
<evidence type="ECO:0000313" key="2">
    <source>
        <dbReference type="EMBL" id="EFX60847.1"/>
    </source>
</evidence>
<protein>
    <submittedName>
        <fullName evidence="2">Uncharacterized protein</fullName>
    </submittedName>
</protein>
<evidence type="ECO:0000256" key="1">
    <source>
        <dbReference type="SAM" id="MobiDB-lite"/>
    </source>
</evidence>
<dbReference type="AlphaFoldDB" id="E9I583"/>
<evidence type="ECO:0000313" key="3">
    <source>
        <dbReference type="Proteomes" id="UP000000305"/>
    </source>
</evidence>
<dbReference type="InParanoid" id="E9I583"/>
<feature type="region of interest" description="Disordered" evidence="1">
    <location>
        <begin position="1"/>
        <end position="49"/>
    </location>
</feature>
<dbReference type="Proteomes" id="UP000000305">
    <property type="component" value="Unassembled WGS sequence"/>
</dbReference>
<sequence>MTERSKISDSNFAEGLSDDEMENDRSSPPLLARQAPQLGSPDYKSPNTY</sequence>
<keyword evidence="3" id="KW-1185">Reference proteome</keyword>
<name>E9I583_DAPPU</name>
<dbReference type="EMBL" id="GL735465">
    <property type="protein sequence ID" value="EFX60847.1"/>
    <property type="molecule type" value="Genomic_DNA"/>
</dbReference>